<reference evidence="2 3" key="1">
    <citation type="submission" date="2016-03" db="EMBL/GenBank/DDBJ databases">
        <title>Trachymyrmex septentrionalis WGS genome.</title>
        <authorList>
            <person name="Nygaard S."/>
            <person name="Hu H."/>
            <person name="Boomsma J."/>
            <person name="Zhang G."/>
        </authorList>
    </citation>
    <scope>NUCLEOTIDE SEQUENCE [LARGE SCALE GENOMIC DNA]</scope>
    <source>
        <strain evidence="2">Tsep2-gDNA-1</strain>
        <tissue evidence="2">Whole body</tissue>
    </source>
</reference>
<protein>
    <submittedName>
        <fullName evidence="2">Uncharacterized protein</fullName>
    </submittedName>
</protein>
<keyword evidence="1" id="KW-0812">Transmembrane</keyword>
<keyword evidence="1" id="KW-0472">Membrane</keyword>
<dbReference type="Proteomes" id="UP000078541">
    <property type="component" value="Unassembled WGS sequence"/>
</dbReference>
<keyword evidence="3" id="KW-1185">Reference proteome</keyword>
<dbReference type="EMBL" id="KQ981456">
    <property type="protein sequence ID" value="KYN41553.1"/>
    <property type="molecule type" value="Genomic_DNA"/>
</dbReference>
<evidence type="ECO:0000256" key="1">
    <source>
        <dbReference type="SAM" id="Phobius"/>
    </source>
</evidence>
<evidence type="ECO:0000313" key="3">
    <source>
        <dbReference type="Proteomes" id="UP000078541"/>
    </source>
</evidence>
<evidence type="ECO:0000313" key="2">
    <source>
        <dbReference type="EMBL" id="KYN41553.1"/>
    </source>
</evidence>
<proteinExistence type="predicted"/>
<accession>A0A151JYN3</accession>
<organism evidence="2 3">
    <name type="scientific">Trachymyrmex septentrionalis</name>
    <dbReference type="NCBI Taxonomy" id="34720"/>
    <lineage>
        <taxon>Eukaryota</taxon>
        <taxon>Metazoa</taxon>
        <taxon>Ecdysozoa</taxon>
        <taxon>Arthropoda</taxon>
        <taxon>Hexapoda</taxon>
        <taxon>Insecta</taxon>
        <taxon>Pterygota</taxon>
        <taxon>Neoptera</taxon>
        <taxon>Endopterygota</taxon>
        <taxon>Hymenoptera</taxon>
        <taxon>Apocrita</taxon>
        <taxon>Aculeata</taxon>
        <taxon>Formicoidea</taxon>
        <taxon>Formicidae</taxon>
        <taxon>Myrmicinae</taxon>
        <taxon>Trachymyrmex</taxon>
    </lineage>
</organism>
<gene>
    <name evidence="2" type="ORF">ALC56_04016</name>
</gene>
<name>A0A151JYN3_9HYME</name>
<dbReference type="STRING" id="34720.A0A151JYN3"/>
<feature type="non-terminal residue" evidence="2">
    <location>
        <position position="1"/>
    </location>
</feature>
<feature type="transmembrane region" description="Helical" evidence="1">
    <location>
        <begin position="27"/>
        <end position="50"/>
    </location>
</feature>
<sequence length="185" mass="20355">TMLSNNFTLHLMSPLNFLSPKLHIHPIAILAFLTLSLICPSSLLLLFIIYPRYLISFTSSIFFSPHHQLPTFFLPPSFWNTTTFDFSVLNSSFFLSKYPFSILNITLICPSSSATITISSAYSSVHTLLLPTFTPPGPFSISSSMSAIYILNNVGLSGHPCLTPFFTLNSSVSSSPILTLHLVSS</sequence>
<keyword evidence="1" id="KW-1133">Transmembrane helix</keyword>
<dbReference type="AlphaFoldDB" id="A0A151JYN3"/>